<reference evidence="1 2" key="1">
    <citation type="submission" date="2021-08" db="EMBL/GenBank/DDBJ databases">
        <title>Caldovatus sediminis gen. nov., sp. nov., a moderately thermophilic bacterium isolated from a hot spring.</title>
        <authorList>
            <person name="Hu C.-J."/>
            <person name="Li W.-J."/>
            <person name="Xian W.-D."/>
        </authorList>
    </citation>
    <scope>NUCLEOTIDE SEQUENCE [LARGE SCALE GENOMIC DNA]</scope>
    <source>
        <strain evidence="1 2">SYSU G05006</strain>
    </source>
</reference>
<proteinExistence type="predicted"/>
<dbReference type="EMBL" id="JAHZUY010000006">
    <property type="protein sequence ID" value="MBW8268723.1"/>
    <property type="molecule type" value="Genomic_DNA"/>
</dbReference>
<dbReference type="Gene3D" id="3.40.50.2000">
    <property type="entry name" value="Glycogen Phosphorylase B"/>
    <property type="match status" value="1"/>
</dbReference>
<name>A0ABS7F068_9PROT</name>
<sequence>MVLVTDEVPRPGLAGHLAVNHAIVAHLAARGHEVLILLARPRLPWPVQRLAAAALDPARVRVEGPGLIAGRGWIAAAPRPAARILARQALALLPAGLRERLRRRARAGAYGLVDAVLGRFLDPAAAERAAARIAALAPQAVLVDTIFRAPLLRDPRLAGTQAVLIAHDVFHRRHAALSVRGLRLHPERLAAEDERDLLRLARTVVAIQPEEEALLRDLVPERRVLCAPMPALPRPRPPAIAREPGLLVFLGSDSAHNLDGMRWFLAEVWPRLRATLPGARLEICGSIGRALGAGLPEGVRARGVVRDLGPVLHRAACAVAPVLAGSGLKIKLLDYAAHGLPVVTTPAGAAGFAPAPDRPFFVTGDAEGFARAAARLAADEAGFARRERAALGYCALYAPERVFAALTAAVEAPPA</sequence>
<comment type="caution">
    <text evidence="1">The sequence shown here is derived from an EMBL/GenBank/DDBJ whole genome shotgun (WGS) entry which is preliminary data.</text>
</comment>
<keyword evidence="2" id="KW-1185">Reference proteome</keyword>
<dbReference type="Proteomes" id="UP001519924">
    <property type="component" value="Unassembled WGS sequence"/>
</dbReference>
<organism evidence="1 2">
    <name type="scientific">Caldovatus aquaticus</name>
    <dbReference type="NCBI Taxonomy" id="2865671"/>
    <lineage>
        <taxon>Bacteria</taxon>
        <taxon>Pseudomonadati</taxon>
        <taxon>Pseudomonadota</taxon>
        <taxon>Alphaproteobacteria</taxon>
        <taxon>Acetobacterales</taxon>
        <taxon>Roseomonadaceae</taxon>
        <taxon>Caldovatus</taxon>
    </lineage>
</organism>
<evidence type="ECO:0000313" key="2">
    <source>
        <dbReference type="Proteomes" id="UP001519924"/>
    </source>
</evidence>
<gene>
    <name evidence="1" type="ORF">K1J50_04420</name>
</gene>
<dbReference type="Pfam" id="PF13692">
    <property type="entry name" value="Glyco_trans_1_4"/>
    <property type="match status" value="1"/>
</dbReference>
<evidence type="ECO:0000313" key="1">
    <source>
        <dbReference type="EMBL" id="MBW8268723.1"/>
    </source>
</evidence>
<accession>A0ABS7F068</accession>
<dbReference type="PANTHER" id="PTHR12526">
    <property type="entry name" value="GLYCOSYLTRANSFERASE"/>
    <property type="match status" value="1"/>
</dbReference>
<dbReference type="SUPFAM" id="SSF53756">
    <property type="entry name" value="UDP-Glycosyltransferase/glycogen phosphorylase"/>
    <property type="match status" value="1"/>
</dbReference>
<protein>
    <submittedName>
        <fullName evidence="1">Glycosyltransferase family 4 protein</fullName>
    </submittedName>
</protein>
<dbReference type="PANTHER" id="PTHR12526:SF600">
    <property type="entry name" value="GLYCOSYL TRANSFERASE GROUP 1"/>
    <property type="match status" value="1"/>
</dbReference>